<dbReference type="Proteomes" id="UP000032431">
    <property type="component" value="Chromosome I"/>
</dbReference>
<sequence>MPKLKNHSGLSKRVKLTKNGKVKRAHAYKSHILNKKTTKRKRGLRHATYFDASNMKAAKRLIPYM</sequence>
<dbReference type="InterPro" id="IPR037229">
    <property type="entry name" value="Ribosomal_bL35_sf"/>
</dbReference>
<evidence type="ECO:0000256" key="6">
    <source>
        <dbReference type="RuleBase" id="RU000568"/>
    </source>
</evidence>
<dbReference type="HAMAP" id="MF_00514">
    <property type="entry name" value="Ribosomal_bL35"/>
    <property type="match status" value="1"/>
</dbReference>
<dbReference type="PROSITE" id="PS00936">
    <property type="entry name" value="RIBOSOMAL_L35"/>
    <property type="match status" value="1"/>
</dbReference>
<evidence type="ECO:0000256" key="4">
    <source>
        <dbReference type="ARBA" id="ARBA00071664"/>
    </source>
</evidence>
<reference evidence="9" key="1">
    <citation type="submission" date="2014-07" db="EMBL/GenBank/DDBJ databases">
        <authorList>
            <person name="Wibberg D."/>
        </authorList>
    </citation>
    <scope>NUCLEOTIDE SEQUENCE [LARGE SCALE GENOMIC DNA]</scope>
    <source>
        <strain evidence="9">DG5</strain>
    </source>
</reference>
<keyword evidence="9" id="KW-1185">Reference proteome</keyword>
<dbReference type="AlphaFoldDB" id="A0A078KMA4"/>
<dbReference type="OrthoDB" id="47476at2"/>
<dbReference type="InterPro" id="IPR001706">
    <property type="entry name" value="Ribosomal_bL35"/>
</dbReference>
<dbReference type="Gene3D" id="4.10.410.60">
    <property type="match status" value="1"/>
</dbReference>
<dbReference type="PRINTS" id="PR00064">
    <property type="entry name" value="RIBOSOMALL35"/>
</dbReference>
<name>A0A078KMA4_9FIRM</name>
<dbReference type="PANTHER" id="PTHR33343">
    <property type="entry name" value="54S RIBOSOMAL PROTEIN BL35M"/>
    <property type="match status" value="1"/>
</dbReference>
<dbReference type="NCBIfam" id="TIGR00001">
    <property type="entry name" value="rpmI_bact"/>
    <property type="match status" value="1"/>
</dbReference>
<organism evidence="8 9">
    <name type="scientific">[Clostridium] cellulosi</name>
    <dbReference type="NCBI Taxonomy" id="29343"/>
    <lineage>
        <taxon>Bacteria</taxon>
        <taxon>Bacillati</taxon>
        <taxon>Bacillota</taxon>
        <taxon>Clostridia</taxon>
        <taxon>Eubacteriales</taxon>
        <taxon>Oscillospiraceae</taxon>
        <taxon>Oscillospiraceae incertae sedis</taxon>
    </lineage>
</organism>
<dbReference type="FunFam" id="4.10.410.60:FF:000001">
    <property type="entry name" value="50S ribosomal protein L35"/>
    <property type="match status" value="1"/>
</dbReference>
<accession>A0A078KMA4</accession>
<keyword evidence="3 5" id="KW-0687">Ribonucleoprotein</keyword>
<dbReference type="HOGENOM" id="CLU_169643_4_3_9"/>
<evidence type="ECO:0000256" key="7">
    <source>
        <dbReference type="SAM" id="MobiDB-lite"/>
    </source>
</evidence>
<evidence type="ECO:0000256" key="5">
    <source>
        <dbReference type="HAMAP-Rule" id="MF_00514"/>
    </source>
</evidence>
<comment type="similarity">
    <text evidence="1 5 6">Belongs to the bacterial ribosomal protein bL35 family.</text>
</comment>
<dbReference type="GO" id="GO:0006412">
    <property type="term" value="P:translation"/>
    <property type="evidence" value="ECO:0007669"/>
    <property type="project" value="UniProtKB-UniRule"/>
</dbReference>
<evidence type="ECO:0000313" key="8">
    <source>
        <dbReference type="EMBL" id="CDZ23598.1"/>
    </source>
</evidence>
<evidence type="ECO:0000256" key="1">
    <source>
        <dbReference type="ARBA" id="ARBA00006598"/>
    </source>
</evidence>
<dbReference type="InterPro" id="IPR018265">
    <property type="entry name" value="Ribosomal_bL35_CS"/>
</dbReference>
<dbReference type="GO" id="GO:0022625">
    <property type="term" value="C:cytosolic large ribosomal subunit"/>
    <property type="evidence" value="ECO:0007669"/>
    <property type="project" value="TreeGrafter"/>
</dbReference>
<gene>
    <name evidence="5" type="primary">rpmI</name>
    <name evidence="8" type="ORF">CCDG5_0460</name>
</gene>
<protein>
    <recommendedName>
        <fullName evidence="4 5">Large ribosomal subunit protein bL35</fullName>
    </recommendedName>
</protein>
<dbReference type="PATRIC" id="fig|29343.3.peg.483"/>
<dbReference type="STRING" id="29343.CCDG5_0460"/>
<dbReference type="PANTHER" id="PTHR33343:SF1">
    <property type="entry name" value="LARGE RIBOSOMAL SUBUNIT PROTEIN BL35M"/>
    <property type="match status" value="1"/>
</dbReference>
<dbReference type="GO" id="GO:0003735">
    <property type="term" value="F:structural constituent of ribosome"/>
    <property type="evidence" value="ECO:0007669"/>
    <property type="project" value="InterPro"/>
</dbReference>
<dbReference type="InterPro" id="IPR021137">
    <property type="entry name" value="Ribosomal_bL35-like"/>
</dbReference>
<evidence type="ECO:0000313" key="9">
    <source>
        <dbReference type="Proteomes" id="UP000032431"/>
    </source>
</evidence>
<feature type="region of interest" description="Disordered" evidence="7">
    <location>
        <begin position="1"/>
        <end position="24"/>
    </location>
</feature>
<dbReference type="SUPFAM" id="SSF143034">
    <property type="entry name" value="L35p-like"/>
    <property type="match status" value="1"/>
</dbReference>
<keyword evidence="2 5" id="KW-0689">Ribosomal protein</keyword>
<evidence type="ECO:0000256" key="3">
    <source>
        <dbReference type="ARBA" id="ARBA00023274"/>
    </source>
</evidence>
<evidence type="ECO:0000256" key="2">
    <source>
        <dbReference type="ARBA" id="ARBA00022980"/>
    </source>
</evidence>
<proteinExistence type="inferred from homology"/>
<dbReference type="KEGG" id="ccel:CCDG5_0460"/>
<dbReference type="Pfam" id="PF01632">
    <property type="entry name" value="Ribosomal_L35p"/>
    <property type="match status" value="1"/>
</dbReference>
<dbReference type="EMBL" id="LM995447">
    <property type="protein sequence ID" value="CDZ23598.1"/>
    <property type="molecule type" value="Genomic_DNA"/>
</dbReference>